<reference evidence="1" key="1">
    <citation type="journal article" date="2014" name="Int. J. Syst. Evol. Microbiol.">
        <title>Complete genome sequence of Corynebacterium casei LMG S-19264T (=DSM 44701T), isolated from a smear-ripened cheese.</title>
        <authorList>
            <consortium name="US DOE Joint Genome Institute (JGI-PGF)"/>
            <person name="Walter F."/>
            <person name="Albersmeier A."/>
            <person name="Kalinowski J."/>
            <person name="Ruckert C."/>
        </authorList>
    </citation>
    <scope>NUCLEOTIDE SEQUENCE</scope>
    <source>
        <strain evidence="1">JCM 19596</strain>
    </source>
</reference>
<evidence type="ECO:0000313" key="2">
    <source>
        <dbReference type="Proteomes" id="UP000607197"/>
    </source>
</evidence>
<dbReference type="EMBL" id="BMPG01000001">
    <property type="protein sequence ID" value="GGL49054.1"/>
    <property type="molecule type" value="Genomic_DNA"/>
</dbReference>
<dbReference type="Pfam" id="PF19792">
    <property type="entry name" value="DUF6276"/>
    <property type="match status" value="1"/>
</dbReference>
<organism evidence="1 2">
    <name type="scientific">Halocalculus aciditolerans</name>
    <dbReference type="NCBI Taxonomy" id="1383812"/>
    <lineage>
        <taxon>Archaea</taxon>
        <taxon>Methanobacteriati</taxon>
        <taxon>Methanobacteriota</taxon>
        <taxon>Stenosarchaea group</taxon>
        <taxon>Halobacteria</taxon>
        <taxon>Halobacteriales</taxon>
        <taxon>Halobacteriaceae</taxon>
        <taxon>Halocalculus</taxon>
    </lineage>
</organism>
<name>A0A830FHY6_9EURY</name>
<dbReference type="RefSeq" id="WP_188975319.1">
    <property type="nucleotide sequence ID" value="NZ_BMPG01000001.1"/>
</dbReference>
<gene>
    <name evidence="1" type="ORF">GCM10009039_04030</name>
</gene>
<comment type="caution">
    <text evidence="1">The sequence shown here is derived from an EMBL/GenBank/DDBJ whole genome shotgun (WGS) entry which is preliminary data.</text>
</comment>
<dbReference type="InterPro" id="IPR046243">
    <property type="entry name" value="DUF6276"/>
</dbReference>
<dbReference type="Proteomes" id="UP000607197">
    <property type="component" value="Unassembled WGS sequence"/>
</dbReference>
<reference evidence="1" key="2">
    <citation type="submission" date="2020-09" db="EMBL/GenBank/DDBJ databases">
        <authorList>
            <person name="Sun Q."/>
            <person name="Ohkuma M."/>
        </authorList>
    </citation>
    <scope>NUCLEOTIDE SEQUENCE</scope>
    <source>
        <strain evidence="1">JCM 19596</strain>
    </source>
</reference>
<proteinExistence type="predicted"/>
<accession>A0A830FHY6</accession>
<sequence>MTCQHCGGETLAFPVPEAARDHLPDDRPGGELCTTCLRVTPTDDPPSEYPDFQTISDAFPRDSEAGAVLACLLAVVDSVALYRSELSALARDAESRGVDVMLFLDRLDADEALQPYFDVDRRNRQLEQLLYE</sequence>
<dbReference type="AlphaFoldDB" id="A0A830FHY6"/>
<protein>
    <recommendedName>
        <fullName evidence="3">Small CPxCG-related zinc finger protein</fullName>
    </recommendedName>
</protein>
<dbReference type="OrthoDB" id="212944at2157"/>
<evidence type="ECO:0000313" key="1">
    <source>
        <dbReference type="EMBL" id="GGL49054.1"/>
    </source>
</evidence>
<evidence type="ECO:0008006" key="3">
    <source>
        <dbReference type="Google" id="ProtNLM"/>
    </source>
</evidence>
<keyword evidence="2" id="KW-1185">Reference proteome</keyword>